<comment type="caution">
    <text evidence="2">The sequence shown here is derived from an EMBL/GenBank/DDBJ whole genome shotgun (WGS) entry which is preliminary data.</text>
</comment>
<dbReference type="EMBL" id="JACEIO010000004">
    <property type="protein sequence ID" value="MBA4536129.1"/>
    <property type="molecule type" value="Genomic_DNA"/>
</dbReference>
<reference evidence="2 3" key="1">
    <citation type="submission" date="2020-02" db="EMBL/GenBank/DDBJ databases">
        <title>Bacillus aquiflavi sp. nov., isolated from yellow water of strong flavor Chinese baijiu in Yibin region of China.</title>
        <authorList>
            <person name="Xie J."/>
        </authorList>
    </citation>
    <scope>NUCLEOTIDE SEQUENCE [LARGE SCALE GENOMIC DNA]</scope>
    <source>
        <strain evidence="2 3">3H-10</strain>
    </source>
</reference>
<organism evidence="2 3">
    <name type="scientific">Bacillus aquiflavi</name>
    <dbReference type="NCBI Taxonomy" id="2672567"/>
    <lineage>
        <taxon>Bacteria</taxon>
        <taxon>Bacillati</taxon>
        <taxon>Bacillota</taxon>
        <taxon>Bacilli</taxon>
        <taxon>Bacillales</taxon>
        <taxon>Bacillaceae</taxon>
        <taxon>Bacillus</taxon>
    </lineage>
</organism>
<gene>
    <name evidence="2" type="ORF">G4D64_02975</name>
    <name evidence="1" type="ORF">H1Z61_02980</name>
</gene>
<dbReference type="AlphaFoldDB" id="A0A6B3VXP1"/>
<evidence type="ECO:0000313" key="3">
    <source>
        <dbReference type="Proteomes" id="UP000472971"/>
    </source>
</evidence>
<keyword evidence="3" id="KW-1185">Reference proteome</keyword>
<evidence type="ECO:0000313" key="2">
    <source>
        <dbReference type="EMBL" id="NEY80503.1"/>
    </source>
</evidence>
<accession>A0A6B3VXP1</accession>
<name>A0A6B3VXP1_9BACI</name>
<evidence type="ECO:0000313" key="1">
    <source>
        <dbReference type="EMBL" id="MBA4536129.1"/>
    </source>
</evidence>
<reference evidence="1 4" key="2">
    <citation type="submission" date="2020-07" db="EMBL/GenBank/DDBJ databases">
        <authorList>
            <person name="Feng H."/>
        </authorList>
    </citation>
    <scope>NUCLEOTIDE SEQUENCE [LARGE SCALE GENOMIC DNA]</scope>
    <source>
        <strain evidence="4">s-12</strain>
        <strain evidence="1">S-12</strain>
    </source>
</reference>
<evidence type="ECO:0000313" key="4">
    <source>
        <dbReference type="Proteomes" id="UP000570010"/>
    </source>
</evidence>
<proteinExistence type="predicted"/>
<dbReference type="Proteomes" id="UP000570010">
    <property type="component" value="Unassembled WGS sequence"/>
</dbReference>
<dbReference type="EMBL" id="JAAIWN010000004">
    <property type="protein sequence ID" value="NEY80503.1"/>
    <property type="molecule type" value="Genomic_DNA"/>
</dbReference>
<dbReference type="RefSeq" id="WP_163239968.1">
    <property type="nucleotide sequence ID" value="NZ_CP082780.1"/>
</dbReference>
<dbReference type="Proteomes" id="UP000472971">
    <property type="component" value="Unassembled WGS sequence"/>
</dbReference>
<protein>
    <submittedName>
        <fullName evidence="2">Uncharacterized protein</fullName>
    </submittedName>
</protein>
<sequence>MYRSQLDFKRISKALSSTMEMIRQDHDYSESAIRQLYEAKERYDQALSFSLNAQNSIR</sequence>